<feature type="region of interest" description="Disordered" evidence="1">
    <location>
        <begin position="1"/>
        <end position="29"/>
    </location>
</feature>
<evidence type="ECO:0000313" key="2">
    <source>
        <dbReference type="EMBL" id="CAI5709311.1"/>
    </source>
</evidence>
<gene>
    <name evidence="2" type="ORF">HBR001_LOCUS253</name>
</gene>
<dbReference type="Proteomes" id="UP001162031">
    <property type="component" value="Unassembled WGS sequence"/>
</dbReference>
<comment type="caution">
    <text evidence="2">The sequence shown here is derived from an EMBL/GenBank/DDBJ whole genome shotgun (WGS) entry which is preliminary data.</text>
</comment>
<dbReference type="AlphaFoldDB" id="A0AAV0SZA9"/>
<reference evidence="2" key="1">
    <citation type="submission" date="2022-12" db="EMBL/GenBank/DDBJ databases">
        <authorList>
            <person name="Webb A."/>
        </authorList>
    </citation>
    <scope>NUCLEOTIDE SEQUENCE</scope>
    <source>
        <strain evidence="2">Hp1</strain>
    </source>
</reference>
<accession>A0AAV0SZA9</accession>
<keyword evidence="3" id="KW-1185">Reference proteome</keyword>
<evidence type="ECO:0000313" key="3">
    <source>
        <dbReference type="Proteomes" id="UP001162031"/>
    </source>
</evidence>
<sequence>MAIGQKSPRSSNCRHYAQPLTTPRTARRRSCLRKDSAFTSDVAPRGSRLDELSTTKTITVSYSSRKPKKTVSFADQRGQCLVLEREFGREDAPVCYCDSPSEVTVDRLISQRRGNSVNKWMEETLAHQHLLSMCIVSLIGCAFIGFRPTTK</sequence>
<organism evidence="2 3">
    <name type="scientific">Hyaloperonospora brassicae</name>
    <name type="common">Brassica downy mildew</name>
    <name type="synonym">Peronospora brassicae</name>
    <dbReference type="NCBI Taxonomy" id="162125"/>
    <lineage>
        <taxon>Eukaryota</taxon>
        <taxon>Sar</taxon>
        <taxon>Stramenopiles</taxon>
        <taxon>Oomycota</taxon>
        <taxon>Peronosporomycetes</taxon>
        <taxon>Peronosporales</taxon>
        <taxon>Peronosporaceae</taxon>
        <taxon>Hyaloperonospora</taxon>
    </lineage>
</organism>
<protein>
    <recommendedName>
        <fullName evidence="4">RxLR effector candidate protein</fullName>
    </recommendedName>
</protein>
<evidence type="ECO:0000256" key="1">
    <source>
        <dbReference type="SAM" id="MobiDB-lite"/>
    </source>
</evidence>
<name>A0AAV0SZA9_HYABA</name>
<feature type="compositionally biased region" description="Polar residues" evidence="1">
    <location>
        <begin position="7"/>
        <end position="24"/>
    </location>
</feature>
<evidence type="ECO:0008006" key="4">
    <source>
        <dbReference type="Google" id="ProtNLM"/>
    </source>
</evidence>
<dbReference type="EMBL" id="CANTFL010000032">
    <property type="protein sequence ID" value="CAI5709311.1"/>
    <property type="molecule type" value="Genomic_DNA"/>
</dbReference>
<proteinExistence type="predicted"/>